<dbReference type="RefSeq" id="WP_005526980.1">
    <property type="nucleotide sequence ID" value="NZ_CP050134.2"/>
</dbReference>
<evidence type="ECO:0000259" key="1">
    <source>
        <dbReference type="Pfam" id="PF00082"/>
    </source>
</evidence>
<name>A0A6H9XVF9_9CORY</name>
<protein>
    <recommendedName>
        <fullName evidence="1">Peptidase S8/S53 domain-containing protein</fullName>
    </recommendedName>
</protein>
<reference evidence="2 3" key="1">
    <citation type="submission" date="2018-06" db="EMBL/GenBank/DDBJ databases">
        <authorList>
            <consortium name="Pathogen Informatics"/>
            <person name="Doyle S."/>
        </authorList>
    </citation>
    <scope>NUCLEOTIDE SEQUENCE [LARGE SCALE GENOMIC DNA]</scope>
    <source>
        <strain evidence="2 3">NCTC10254</strain>
    </source>
</reference>
<dbReference type="Pfam" id="PF00082">
    <property type="entry name" value="Peptidase_S8"/>
    <property type="match status" value="1"/>
</dbReference>
<dbReference type="SUPFAM" id="SSF52743">
    <property type="entry name" value="Subtilisin-like"/>
    <property type="match status" value="1"/>
</dbReference>
<dbReference type="InterPro" id="IPR000209">
    <property type="entry name" value="Peptidase_S8/S53_dom"/>
</dbReference>
<dbReference type="Proteomes" id="UP000249886">
    <property type="component" value="Unassembled WGS sequence"/>
</dbReference>
<organism evidence="2 3">
    <name type="scientific">Corynebacterium matruchotii</name>
    <dbReference type="NCBI Taxonomy" id="43768"/>
    <lineage>
        <taxon>Bacteria</taxon>
        <taxon>Bacillati</taxon>
        <taxon>Actinomycetota</taxon>
        <taxon>Actinomycetes</taxon>
        <taxon>Mycobacteriales</taxon>
        <taxon>Corynebacteriaceae</taxon>
        <taxon>Corynebacterium</taxon>
    </lineage>
</organism>
<dbReference type="CDD" id="cd04847">
    <property type="entry name" value="Peptidases_S8_Subtilisin_like_2"/>
    <property type="match status" value="1"/>
</dbReference>
<dbReference type="GeneID" id="84575075"/>
<dbReference type="InterPro" id="IPR036852">
    <property type="entry name" value="Peptidase_S8/S53_dom_sf"/>
</dbReference>
<dbReference type="EMBL" id="UARK01000033">
    <property type="protein sequence ID" value="SPW33150.1"/>
    <property type="molecule type" value="Genomic_DNA"/>
</dbReference>
<sequence>MTSESRPLLAFGPAIVGERKRKKGFPNLVTPNSSRQVSRIEPQFRKLVATFEAQRAKMGVGIPDEVDPNLVIVFDLAGSVKDFCNAINKIEGLEFLSEFVGDDTEPDDDFYLKDEEGNKTDKLVSHSLYLVMSNMAAIEELLQLFEKWKSDPKVTLDRGLYKFKEMFQQLVAIRHWGPQDRIQETGLYEEWKERLEVIGNSQSFVQVEVELWYRQDKIKQIKAEEIVRNNVSNVAGKVISRALIPEINYHALLVELPIQQVELFLAEGAESVQLLTVDEIMFVSPYRPMALGWQDNDSIADDDLIKGIALNEGERIQGKPRVALLDGLPVSNHGALRGRLIIDDPDDLENHYPVIKRQHGTEMASLIIHGDLNKPDSPLDRPLYVRPIMESVEGIGCTEQVISNVLFPDLLIRAVRRIMEGDGDSEAVAPSVRIINLSIGDPARVLTRRMSPGGRVLDWLAVNYNLLFIVSAGNHNEIPITIPVEALSNIESARTAAVQATFNNSLLLGILSPGDAINVLTIGATHNDKADAIKVPDTVLDVNRANFPAHYSGRGPGINRSIKPDLYYMGGRVVYKRPVITPEQQGNIVLEIADSSVVGPGVRAAVPSRGGAINGTKFCIGTSNAAALVTHEASKLFDILEEGNSENNLPDALYHPLLVRALLVHASSWGEWKKDLGKDLDLPKGQIRKQLTALLGYGCLDPSRLGFSARNRAVVIAGGSITKDQRHTYSLPLPLSLRSKAEWHRFTVTLAFAAPTVGTLNQYRGSKVYFEYKEDGTKTAKRSEAEPNMVKKGSLQHEIIEGTRAMTFAEGDAFSIHVECMDDAQHLRKKEEIKYALVASVETAEQTSTTIYDEVRMALRMRARDHVRGRVQG</sequence>
<evidence type="ECO:0000313" key="2">
    <source>
        <dbReference type="EMBL" id="SPW33150.1"/>
    </source>
</evidence>
<accession>A0A6H9XVF9</accession>
<comment type="caution">
    <text evidence="2">The sequence shown here is derived from an EMBL/GenBank/DDBJ whole genome shotgun (WGS) entry which is preliminary data.</text>
</comment>
<dbReference type="GO" id="GO:0004252">
    <property type="term" value="F:serine-type endopeptidase activity"/>
    <property type="evidence" value="ECO:0007669"/>
    <property type="project" value="InterPro"/>
</dbReference>
<gene>
    <name evidence="2" type="ORF">NCTC10254_02318</name>
</gene>
<proteinExistence type="predicted"/>
<evidence type="ECO:0000313" key="3">
    <source>
        <dbReference type="Proteomes" id="UP000249886"/>
    </source>
</evidence>
<dbReference type="AlphaFoldDB" id="A0A6H9XVF9"/>
<feature type="domain" description="Peptidase S8/S53" evidence="1">
    <location>
        <begin position="322"/>
        <end position="674"/>
    </location>
</feature>
<dbReference type="GO" id="GO:0006508">
    <property type="term" value="P:proteolysis"/>
    <property type="evidence" value="ECO:0007669"/>
    <property type="project" value="InterPro"/>
</dbReference>
<dbReference type="Gene3D" id="3.40.50.200">
    <property type="entry name" value="Peptidase S8/S53 domain"/>
    <property type="match status" value="1"/>
</dbReference>
<dbReference type="InterPro" id="IPR034074">
    <property type="entry name" value="Y4bN_pept_dom"/>
</dbReference>